<keyword evidence="10" id="KW-0802">TPR repeat</keyword>
<evidence type="ECO:0000256" key="1">
    <source>
        <dbReference type="ARBA" id="ARBA00003618"/>
    </source>
</evidence>
<dbReference type="AlphaFoldDB" id="D7CKI8"/>
<dbReference type="NCBIfam" id="TIGR00634">
    <property type="entry name" value="recN"/>
    <property type="match status" value="1"/>
</dbReference>
<evidence type="ECO:0000256" key="2">
    <source>
        <dbReference type="ARBA" id="ARBA00009441"/>
    </source>
</evidence>
<evidence type="ECO:0000313" key="14">
    <source>
        <dbReference type="Proteomes" id="UP000000378"/>
    </source>
</evidence>
<protein>
    <recommendedName>
        <fullName evidence="3 9">DNA repair protein RecN</fullName>
    </recommendedName>
    <alternativeName>
        <fullName evidence="8 9">Recombination protein N</fullName>
    </alternativeName>
</protein>
<feature type="domain" description="RecF/RecN/SMC N-terminal" evidence="12">
    <location>
        <begin position="13"/>
        <end position="515"/>
    </location>
</feature>
<evidence type="ECO:0000256" key="5">
    <source>
        <dbReference type="ARBA" id="ARBA00022763"/>
    </source>
</evidence>
<name>D7CKI8_SYNLT</name>
<dbReference type="EMBL" id="CP002048">
    <property type="protein sequence ID" value="ADI01223.1"/>
    <property type="molecule type" value="Genomic_DNA"/>
</dbReference>
<keyword evidence="5 9" id="KW-0227">DNA damage</keyword>
<dbReference type="Pfam" id="PF02463">
    <property type="entry name" value="SMC_N"/>
    <property type="match status" value="1"/>
</dbReference>
<evidence type="ECO:0000256" key="4">
    <source>
        <dbReference type="ARBA" id="ARBA00022741"/>
    </source>
</evidence>
<evidence type="ECO:0000256" key="8">
    <source>
        <dbReference type="ARBA" id="ARBA00033408"/>
    </source>
</evidence>
<dbReference type="InterPro" id="IPR004604">
    <property type="entry name" value="DNA_recomb/repair_RecN"/>
</dbReference>
<comment type="similarity">
    <text evidence="2 9">Belongs to the RecN family.</text>
</comment>
<keyword evidence="7 9" id="KW-0234">DNA repair</keyword>
<comment type="function">
    <text evidence="1 9">May be involved in recombinational repair of damaged DNA.</text>
</comment>
<evidence type="ECO:0000256" key="10">
    <source>
        <dbReference type="PROSITE-ProRule" id="PRU00339"/>
    </source>
</evidence>
<evidence type="ECO:0000256" key="3">
    <source>
        <dbReference type="ARBA" id="ARBA00021315"/>
    </source>
</evidence>
<evidence type="ECO:0000256" key="11">
    <source>
        <dbReference type="SAM" id="Coils"/>
    </source>
</evidence>
<accession>D7CKI8</accession>
<dbReference type="GO" id="GO:0009432">
    <property type="term" value="P:SOS response"/>
    <property type="evidence" value="ECO:0007669"/>
    <property type="project" value="TreeGrafter"/>
</dbReference>
<dbReference type="Proteomes" id="UP000000378">
    <property type="component" value="Chromosome"/>
</dbReference>
<evidence type="ECO:0000256" key="7">
    <source>
        <dbReference type="ARBA" id="ARBA00023204"/>
    </source>
</evidence>
<keyword evidence="14" id="KW-1185">Reference proteome</keyword>
<dbReference type="GO" id="GO:0005524">
    <property type="term" value="F:ATP binding"/>
    <property type="evidence" value="ECO:0007669"/>
    <property type="project" value="UniProtKB-KW"/>
</dbReference>
<dbReference type="HOGENOM" id="CLU_018297_3_1_9"/>
<dbReference type="OrthoDB" id="9806954at2"/>
<keyword evidence="4" id="KW-0547">Nucleotide-binding</keyword>
<proteinExistence type="inferred from homology"/>
<dbReference type="PIRSF" id="PIRSF003128">
    <property type="entry name" value="RecN"/>
    <property type="match status" value="1"/>
</dbReference>
<dbReference type="STRING" id="643648.Slip_0439"/>
<evidence type="ECO:0000313" key="13">
    <source>
        <dbReference type="EMBL" id="ADI01223.1"/>
    </source>
</evidence>
<feature type="coiled-coil region" evidence="11">
    <location>
        <begin position="342"/>
        <end position="376"/>
    </location>
</feature>
<dbReference type="KEGG" id="slp:Slip_0439"/>
<sequence>MERYWEGLSTPMLREIYIRNLVLIEELRLEFGPGLNVFTGETGAGKSIVIDALGLITGERMSTDLVRDPSQKAVVEAVFSLENSSLKEYLGQEGFIEEEDDYLVLRREIGEAGRGTVRINGRTVTVSRLKSLGEFLVDIHLQQANQLLLEPRMYRHYLDRFGSSINPLLQEVRRLYDRWHEKRKELDELVEGKKERLRELDFLQFQIKEIESAQLARGEDAELEERYRRLRDAERLRRGTEDIYSFIYGGAGYQSAYDLVALAIEKAQEVRDDACLAEVYSLLETCLYNLEDIKDKLAAFQKNLEADPQELERIEERLETINRLKKKYGSSIEEIFGFLEEARRKSEHLQGSEARIEELENDVRDLEKAYLHQARLLSEQRQKAAQKLQVRVCEELLELGMPGVRLEVKVTPVETWGREGIDQVTLMFSANPGEEPKPLGRVVSGGELSRLILALKKVLAEAYDVPTLVFDEIDVGVGGSALNAMAKKLFELSLYHQVLLVTHSPQIAGLADEHFLLEKSVERGVTVTQARKLDQEERVSEIARMLSGAPPSLVSFQHAREILTSGIELKRKIRKAGIEQSLKG</sequence>
<keyword evidence="11" id="KW-0175">Coiled coil</keyword>
<dbReference type="Gene3D" id="3.40.50.300">
    <property type="entry name" value="P-loop containing nucleotide triphosphate hydrolases"/>
    <property type="match status" value="2"/>
</dbReference>
<dbReference type="GO" id="GO:0006281">
    <property type="term" value="P:DNA repair"/>
    <property type="evidence" value="ECO:0007669"/>
    <property type="project" value="UniProtKB-KW"/>
</dbReference>
<reference evidence="14" key="1">
    <citation type="journal article" date="2010" name="Stand. Genomic Sci.">
        <title>Complete genome sequence of Syntrophothermus lipocalidus type strain (TGB-C1T).</title>
        <authorList>
            <consortium name="US DOE Joint Genome Institute (JGI-PGF)"/>
            <person name="Djao O."/>
            <person name="Zhang X."/>
            <person name="Lucas S."/>
            <person name="Lapidus A."/>
            <person name="Glavina Del Rio T."/>
            <person name="Nolan M."/>
            <person name="Tice H."/>
            <person name="Cheng J."/>
            <person name="Han C."/>
            <person name="Tapia R."/>
            <person name="Goodwin L."/>
            <person name="Pitluck S."/>
            <person name="Liolios K."/>
            <person name="Ivanova N."/>
            <person name="Mavromatis K."/>
            <person name="Mikhailova N."/>
            <person name="Ovchinnikova G."/>
            <person name="Pati A."/>
            <person name="Brambilla E."/>
            <person name="Chen A."/>
            <person name="Palaniappan K."/>
            <person name="Land M."/>
            <person name="Hauser L."/>
            <person name="Chang Y."/>
            <person name="Jeffries C."/>
            <person name="Rohde M."/>
            <person name="Sikorski J."/>
            <person name="Spring S."/>
            <person name="Goker M."/>
            <person name="Detter J."/>
            <person name="Woyke T."/>
            <person name="Bristow J."/>
            <person name="Eisen J."/>
            <person name="Markowitz V."/>
            <person name="Hugenholtz P."/>
            <person name="Kyrpides N."/>
            <person name="Klenk H."/>
        </authorList>
    </citation>
    <scope>NUCLEOTIDE SEQUENCE [LARGE SCALE GENOMIC DNA]</scope>
    <source>
        <strain evidence="14">DSM 12680 / TGB-C1</strain>
    </source>
</reference>
<dbReference type="InterPro" id="IPR003395">
    <property type="entry name" value="RecF/RecN/SMC_N"/>
</dbReference>
<dbReference type="PANTHER" id="PTHR11059:SF0">
    <property type="entry name" value="DNA REPAIR PROTEIN RECN"/>
    <property type="match status" value="1"/>
</dbReference>
<dbReference type="CDD" id="cd03241">
    <property type="entry name" value="ABC_RecN"/>
    <property type="match status" value="2"/>
</dbReference>
<dbReference type="PROSITE" id="PS50005">
    <property type="entry name" value="TPR"/>
    <property type="match status" value="1"/>
</dbReference>
<dbReference type="InterPro" id="IPR019734">
    <property type="entry name" value="TPR_rpt"/>
</dbReference>
<organism evidence="13 14">
    <name type="scientific">Syntrophothermus lipocalidus (strain DSM 12680 / TGB-C1)</name>
    <dbReference type="NCBI Taxonomy" id="643648"/>
    <lineage>
        <taxon>Bacteria</taxon>
        <taxon>Bacillati</taxon>
        <taxon>Bacillota</taxon>
        <taxon>Clostridia</taxon>
        <taxon>Eubacteriales</taxon>
        <taxon>Syntrophomonadaceae</taxon>
        <taxon>Syntrophothermus</taxon>
    </lineage>
</organism>
<dbReference type="FunFam" id="3.40.50.300:FF:000319">
    <property type="entry name" value="DNA repair protein RecN"/>
    <property type="match status" value="1"/>
</dbReference>
<evidence type="ECO:0000256" key="9">
    <source>
        <dbReference type="PIRNR" id="PIRNR003128"/>
    </source>
</evidence>
<dbReference type="RefSeq" id="WP_013174625.1">
    <property type="nucleotide sequence ID" value="NC_014220.1"/>
</dbReference>
<dbReference type="PANTHER" id="PTHR11059">
    <property type="entry name" value="DNA REPAIR PROTEIN RECN"/>
    <property type="match status" value="1"/>
</dbReference>
<keyword evidence="6" id="KW-0067">ATP-binding</keyword>
<dbReference type="GO" id="GO:0006310">
    <property type="term" value="P:DNA recombination"/>
    <property type="evidence" value="ECO:0007669"/>
    <property type="project" value="InterPro"/>
</dbReference>
<dbReference type="FunFam" id="3.40.50.300:FF:000356">
    <property type="entry name" value="DNA repair protein RecN"/>
    <property type="match status" value="1"/>
</dbReference>
<dbReference type="SUPFAM" id="SSF52540">
    <property type="entry name" value="P-loop containing nucleoside triphosphate hydrolases"/>
    <property type="match status" value="2"/>
</dbReference>
<gene>
    <name evidence="13" type="ordered locus">Slip_0439</name>
</gene>
<dbReference type="eggNOG" id="COG0497">
    <property type="taxonomic scope" value="Bacteria"/>
</dbReference>
<evidence type="ECO:0000259" key="12">
    <source>
        <dbReference type="Pfam" id="PF02463"/>
    </source>
</evidence>
<reference evidence="13 14" key="2">
    <citation type="journal article" date="2010" name="Stand. Genomic Sci.">
        <title>Complete genome sequence of Syntrophothermus lipocalidus type strain (TGB-C1).</title>
        <authorList>
            <person name="Djao O.D."/>
            <person name="Zhang X."/>
            <person name="Lucas S."/>
            <person name="Lapidus A."/>
            <person name="Del Rio T.G."/>
            <person name="Nolan M."/>
            <person name="Tice H."/>
            <person name="Cheng J.F."/>
            <person name="Han C."/>
            <person name="Tapia R."/>
            <person name="Goodwin L."/>
            <person name="Pitluck S."/>
            <person name="Liolios K."/>
            <person name="Ivanova N."/>
            <person name="Mavromatis K."/>
            <person name="Mikhailova N."/>
            <person name="Ovchinnikova G."/>
            <person name="Pati A."/>
            <person name="Brambilla E."/>
            <person name="Chen A."/>
            <person name="Palaniappan K."/>
            <person name="Land M."/>
            <person name="Hauser L."/>
            <person name="Chang Y.J."/>
            <person name="Jeffries C.D."/>
            <person name="Rohde M."/>
            <person name="Sikorski J."/>
            <person name="Spring S."/>
            <person name="Goker M."/>
            <person name="Detter J.C."/>
            <person name="Woyke T."/>
            <person name="Bristow J."/>
            <person name="Eisen J.A."/>
            <person name="Markowitz V."/>
            <person name="Hugenholtz P."/>
            <person name="Kyrpides N.C."/>
            <person name="Klenk H.P."/>
        </authorList>
    </citation>
    <scope>NUCLEOTIDE SEQUENCE [LARGE SCALE GENOMIC DNA]</scope>
    <source>
        <strain evidence="14">DSM 12680 / TGB-C1</strain>
    </source>
</reference>
<evidence type="ECO:0000256" key="6">
    <source>
        <dbReference type="ARBA" id="ARBA00022840"/>
    </source>
</evidence>
<dbReference type="InterPro" id="IPR027417">
    <property type="entry name" value="P-loop_NTPase"/>
</dbReference>
<dbReference type="GO" id="GO:0043590">
    <property type="term" value="C:bacterial nucleoid"/>
    <property type="evidence" value="ECO:0007669"/>
    <property type="project" value="TreeGrafter"/>
</dbReference>
<feature type="repeat" description="TPR" evidence="10">
    <location>
        <begin position="277"/>
        <end position="310"/>
    </location>
</feature>